<reference evidence="6 7" key="1">
    <citation type="submission" date="2020-07" db="EMBL/GenBank/DDBJ databases">
        <authorList>
            <person name="Feng H."/>
        </authorList>
    </citation>
    <scope>NUCLEOTIDE SEQUENCE [LARGE SCALE GENOMIC DNA]</scope>
    <source>
        <strain evidence="7">s-11</strain>
    </source>
</reference>
<dbReference type="GO" id="GO:0004671">
    <property type="term" value="F:protein C-terminal S-isoprenylcysteine carboxyl O-methyltransferase activity"/>
    <property type="evidence" value="ECO:0007669"/>
    <property type="project" value="InterPro"/>
</dbReference>
<dbReference type="PANTHER" id="PTHR43847">
    <property type="entry name" value="BLL3993 PROTEIN"/>
    <property type="match status" value="1"/>
</dbReference>
<evidence type="ECO:0000313" key="7">
    <source>
        <dbReference type="Proteomes" id="UP000530514"/>
    </source>
</evidence>
<dbReference type="InterPro" id="IPR007269">
    <property type="entry name" value="ICMT_MeTrfase"/>
</dbReference>
<proteinExistence type="predicted"/>
<evidence type="ECO:0000256" key="3">
    <source>
        <dbReference type="ARBA" id="ARBA00022989"/>
    </source>
</evidence>
<evidence type="ECO:0000256" key="2">
    <source>
        <dbReference type="ARBA" id="ARBA00022692"/>
    </source>
</evidence>
<feature type="transmembrane region" description="Helical" evidence="5">
    <location>
        <begin position="125"/>
        <end position="158"/>
    </location>
</feature>
<dbReference type="Pfam" id="PF04140">
    <property type="entry name" value="ICMT"/>
    <property type="match status" value="1"/>
</dbReference>
<keyword evidence="4 5" id="KW-0472">Membrane</keyword>
<accession>A0A7W2AGF2</accession>
<dbReference type="Gene3D" id="1.20.120.1630">
    <property type="match status" value="1"/>
</dbReference>
<comment type="subcellular location">
    <subcellularLocation>
        <location evidence="1">Membrane</location>
        <topology evidence="1">Multi-pass membrane protein</topology>
    </subcellularLocation>
</comment>
<protein>
    <recommendedName>
        <fullName evidence="8">Isoprenylcysteine carboxyl methyltransferase</fullName>
    </recommendedName>
</protein>
<keyword evidence="7" id="KW-1185">Reference proteome</keyword>
<dbReference type="InterPro" id="IPR052527">
    <property type="entry name" value="Metal_cation-efflux_comp"/>
</dbReference>
<dbReference type="EMBL" id="JACEIP010000004">
    <property type="protein sequence ID" value="MBA4542142.1"/>
    <property type="molecule type" value="Genomic_DNA"/>
</dbReference>
<evidence type="ECO:0000256" key="5">
    <source>
        <dbReference type="SAM" id="Phobius"/>
    </source>
</evidence>
<dbReference type="GO" id="GO:0016020">
    <property type="term" value="C:membrane"/>
    <property type="evidence" value="ECO:0007669"/>
    <property type="project" value="UniProtKB-SubCell"/>
</dbReference>
<feature type="transmembrane region" description="Helical" evidence="5">
    <location>
        <begin position="44"/>
        <end position="65"/>
    </location>
</feature>
<organism evidence="6 7">
    <name type="scientific">Thermoactinomyces daqus</name>
    <dbReference type="NCBI Taxonomy" id="1329516"/>
    <lineage>
        <taxon>Bacteria</taxon>
        <taxon>Bacillati</taxon>
        <taxon>Bacillota</taxon>
        <taxon>Bacilli</taxon>
        <taxon>Bacillales</taxon>
        <taxon>Thermoactinomycetaceae</taxon>
        <taxon>Thermoactinomyces</taxon>
    </lineage>
</organism>
<evidence type="ECO:0000313" key="6">
    <source>
        <dbReference type="EMBL" id="MBA4542142.1"/>
    </source>
</evidence>
<evidence type="ECO:0000256" key="4">
    <source>
        <dbReference type="ARBA" id="ARBA00023136"/>
    </source>
</evidence>
<evidence type="ECO:0000256" key="1">
    <source>
        <dbReference type="ARBA" id="ARBA00004141"/>
    </source>
</evidence>
<name>A0A7W2AGF2_9BACL</name>
<keyword evidence="2 5" id="KW-0812">Transmembrane</keyword>
<evidence type="ECO:0008006" key="8">
    <source>
        <dbReference type="Google" id="ProtNLM"/>
    </source>
</evidence>
<sequence>MKLDGSLLLLIILLGQRCWELRLSRRNARLLRERGAVEMAGSHYPLIVLMHLLFFAGILVEHFYLGSRAPQWWPIPFFCLVLVQGLRFWSICSLGTFWNTRIFVIPGSRPLTTGPYRWMRHPNYVVVMLEFILIPILFGAYATMVWASLLNAFILFHIRIPAEEKAWKTLGGQSLSRG</sequence>
<gene>
    <name evidence="6" type="ORF">H1164_04410</name>
</gene>
<dbReference type="RefSeq" id="WP_033099519.1">
    <property type="nucleotide sequence ID" value="NZ_JACEIP010000004.1"/>
</dbReference>
<dbReference type="OrthoDB" id="7203053at2"/>
<dbReference type="PANTHER" id="PTHR43847:SF1">
    <property type="entry name" value="BLL3993 PROTEIN"/>
    <property type="match status" value="1"/>
</dbReference>
<feature type="transmembrane region" description="Helical" evidence="5">
    <location>
        <begin position="77"/>
        <end position="98"/>
    </location>
</feature>
<dbReference type="AlphaFoldDB" id="A0A7W2AGF2"/>
<keyword evidence="3 5" id="KW-1133">Transmembrane helix</keyword>
<comment type="caution">
    <text evidence="6">The sequence shown here is derived from an EMBL/GenBank/DDBJ whole genome shotgun (WGS) entry which is preliminary data.</text>
</comment>
<dbReference type="Proteomes" id="UP000530514">
    <property type="component" value="Unassembled WGS sequence"/>
</dbReference>